<proteinExistence type="inferred from homology"/>
<keyword evidence="8" id="KW-1185">Reference proteome</keyword>
<evidence type="ECO:0000259" key="5">
    <source>
        <dbReference type="Pfam" id="PF00593"/>
    </source>
</evidence>
<evidence type="ECO:0000256" key="3">
    <source>
        <dbReference type="ARBA" id="ARBA00023237"/>
    </source>
</evidence>
<dbReference type="InterPro" id="IPR012910">
    <property type="entry name" value="Plug_dom"/>
</dbReference>
<dbReference type="GO" id="GO:0009279">
    <property type="term" value="C:cell outer membrane"/>
    <property type="evidence" value="ECO:0007669"/>
    <property type="project" value="UniProtKB-SubCell"/>
</dbReference>
<keyword evidence="3" id="KW-0998">Cell outer membrane</keyword>
<name>A0A1G1THU1_9BACT</name>
<dbReference type="Proteomes" id="UP000177506">
    <property type="component" value="Unassembled WGS sequence"/>
</dbReference>
<dbReference type="InterPro" id="IPR037066">
    <property type="entry name" value="Plug_dom_sf"/>
</dbReference>
<dbReference type="EMBL" id="MDZA01000144">
    <property type="protein sequence ID" value="OGX90456.1"/>
    <property type="molecule type" value="Genomic_DNA"/>
</dbReference>
<dbReference type="Pfam" id="PF13715">
    <property type="entry name" value="CarbopepD_reg_2"/>
    <property type="match status" value="1"/>
</dbReference>
<feature type="domain" description="TonB-dependent receptor plug" evidence="6">
    <location>
        <begin position="155"/>
        <end position="231"/>
    </location>
</feature>
<dbReference type="Pfam" id="PF07715">
    <property type="entry name" value="Plug"/>
    <property type="match status" value="1"/>
</dbReference>
<dbReference type="InterPro" id="IPR000531">
    <property type="entry name" value="Beta-barrel_TonB"/>
</dbReference>
<evidence type="ECO:0000313" key="8">
    <source>
        <dbReference type="Proteomes" id="UP000177506"/>
    </source>
</evidence>
<dbReference type="Gene3D" id="2.170.130.10">
    <property type="entry name" value="TonB-dependent receptor, plug domain"/>
    <property type="match status" value="1"/>
</dbReference>
<dbReference type="AlphaFoldDB" id="A0A1G1THU1"/>
<comment type="subcellular location">
    <subcellularLocation>
        <location evidence="1 4">Cell outer membrane</location>
    </subcellularLocation>
</comment>
<comment type="similarity">
    <text evidence="4">Belongs to the TonB-dependent receptor family.</text>
</comment>
<dbReference type="Pfam" id="PF00593">
    <property type="entry name" value="TonB_dep_Rec_b-barrel"/>
    <property type="match status" value="1"/>
</dbReference>
<organism evidence="7 8">
    <name type="scientific">Hymenobacter coccineus</name>
    <dbReference type="NCBI Taxonomy" id="1908235"/>
    <lineage>
        <taxon>Bacteria</taxon>
        <taxon>Pseudomonadati</taxon>
        <taxon>Bacteroidota</taxon>
        <taxon>Cytophagia</taxon>
        <taxon>Cytophagales</taxon>
        <taxon>Hymenobacteraceae</taxon>
        <taxon>Hymenobacter</taxon>
    </lineage>
</organism>
<dbReference type="OrthoDB" id="9758870at2"/>
<evidence type="ECO:0000256" key="1">
    <source>
        <dbReference type="ARBA" id="ARBA00004442"/>
    </source>
</evidence>
<evidence type="ECO:0000256" key="4">
    <source>
        <dbReference type="RuleBase" id="RU003357"/>
    </source>
</evidence>
<keyword evidence="2 4" id="KW-0472">Membrane</keyword>
<comment type="caution">
    <text evidence="7">The sequence shown here is derived from an EMBL/GenBank/DDBJ whole genome shotgun (WGS) entry which is preliminary data.</text>
</comment>
<evidence type="ECO:0000313" key="7">
    <source>
        <dbReference type="EMBL" id="OGX90456.1"/>
    </source>
</evidence>
<keyword evidence="4" id="KW-0798">TonB box</keyword>
<dbReference type="SUPFAM" id="SSF49464">
    <property type="entry name" value="Carboxypeptidase regulatory domain-like"/>
    <property type="match status" value="1"/>
</dbReference>
<dbReference type="Gene3D" id="2.40.170.20">
    <property type="entry name" value="TonB-dependent receptor, beta-barrel domain"/>
    <property type="match status" value="1"/>
</dbReference>
<protein>
    <submittedName>
        <fullName evidence="7">TonB-dependent receptor</fullName>
    </submittedName>
</protein>
<evidence type="ECO:0000256" key="2">
    <source>
        <dbReference type="ARBA" id="ARBA00023136"/>
    </source>
</evidence>
<dbReference type="RefSeq" id="WP_070742955.1">
    <property type="nucleotide sequence ID" value="NZ_MDZA01000144.1"/>
</dbReference>
<dbReference type="InterPro" id="IPR008969">
    <property type="entry name" value="CarboxyPept-like_regulatory"/>
</dbReference>
<reference evidence="7 8" key="1">
    <citation type="submission" date="2016-08" db="EMBL/GenBank/DDBJ databases">
        <title>Hymenobacter coccineus sp. nov., Hymenobacter lapidarius sp. nov. and Hymenobacter glacialis sp. nov., isolated from Antarctic soil.</title>
        <authorList>
            <person name="Sedlacek I."/>
            <person name="Kralova S."/>
            <person name="Kyrova K."/>
            <person name="Maslanova I."/>
            <person name="Stankova E."/>
            <person name="Vrbovska V."/>
            <person name="Nemec M."/>
            <person name="Bartak M."/>
            <person name="Svec P."/>
            <person name="Busse H.-J."/>
            <person name="Pantucek R."/>
        </authorList>
    </citation>
    <scope>NUCLEOTIDE SEQUENCE [LARGE SCALE GENOMIC DNA]</scope>
    <source>
        <strain evidence="7 8">CCM 8649</strain>
    </source>
</reference>
<evidence type="ECO:0000259" key="6">
    <source>
        <dbReference type="Pfam" id="PF07715"/>
    </source>
</evidence>
<keyword evidence="7" id="KW-0675">Receptor</keyword>
<sequence>MQLITPDARRWPALFLVIGLLLFSTAQGARAQGSFTLSGTVRAAGGEALPGASVAVPALNTGTAADSVGHFRLTLPAGRYQVVVAFVGYEPLTSDVNLTRNQRFVYPLTPSENALDEVVVQGAQTLGQKLKTTQMGVEHLSIREAKLLPALFGEVDILKTLQLKPGVQPGGEGTSGLFVRGGSADQNLFLVDNATVYNPSHLFGLFSVFNSDAVQSVDLYKAGFPAQFGGRLSSVVDVKLREGDRQNYHVTGGLGLISSRLTFEGPINKGKGSFILSGRRTYFDIFTRAYNRANVNKEDFTPIPDYYFYDLNFKANYTLGPKDNVYLSAYLGRDKFGFSGATNGFNFNFDWGNTLATLRWNHVFNPRLLVNTTATITDYQYNLTNKLDQFSFNLGSSIRDYALRTDFEYVPNDRHTIKFGAAATAHRFGVGRLQAGSGDGSVNFGADVGYTASEGALYVGDNFRASDKLQIDAGLRLSAWHSGTNNYAGLEPRLSARYSLSDNVSLKASYALMYQYVHLVTNSGATLPTDIWYPSRLSVKPQRSQQASTGVSFLLGGGKFLLTDEVYYKWGKNQIDFKDGAQLFVNPELDTEFLFGKSWSYGNELYLEKKTGKTTGWVGYTLAWAWLNIGPQRGTTGVNNGQDYHPNYDRRHNLTVVVLHQLNTRFTLTASYIYTSGNLTTLPLGRFGYQDINGSNVNTNEGNTTGGTDPRPIPIYPDRNSFRLIPYARLDLGLVYKLRPTQRGGERDFTFSVYNATNRRNAYFDYFETVRDKTTDRITGFRAQQVSLFPFIPSVTYNFKF</sequence>
<gene>
    <name evidence="7" type="ORF">BEN49_06645</name>
</gene>
<feature type="domain" description="TonB-dependent receptor-like beta-barrel" evidence="5">
    <location>
        <begin position="300"/>
        <end position="755"/>
    </location>
</feature>
<dbReference type="InterPro" id="IPR036942">
    <property type="entry name" value="Beta-barrel_TonB_sf"/>
</dbReference>
<dbReference type="Gene3D" id="2.60.40.1120">
    <property type="entry name" value="Carboxypeptidase-like, regulatory domain"/>
    <property type="match status" value="1"/>
</dbReference>
<dbReference type="SUPFAM" id="SSF56935">
    <property type="entry name" value="Porins"/>
    <property type="match status" value="1"/>
</dbReference>
<accession>A0A1G1THU1</accession>